<dbReference type="EMBL" id="SPHZ02000010">
    <property type="protein sequence ID" value="KAF0896154.1"/>
    <property type="molecule type" value="Genomic_DNA"/>
</dbReference>
<protein>
    <submittedName>
        <fullName evidence="1">Uncharacterized protein</fullName>
    </submittedName>
</protein>
<keyword evidence="2" id="KW-1185">Reference proteome</keyword>
<dbReference type="Proteomes" id="UP000479710">
    <property type="component" value="Unassembled WGS sequence"/>
</dbReference>
<accession>A0A6G1C8P1</accession>
<evidence type="ECO:0000313" key="2">
    <source>
        <dbReference type="Proteomes" id="UP000479710"/>
    </source>
</evidence>
<gene>
    <name evidence="1" type="ORF">E2562_019647</name>
</gene>
<organism evidence="1 2">
    <name type="scientific">Oryza meyeriana var. granulata</name>
    <dbReference type="NCBI Taxonomy" id="110450"/>
    <lineage>
        <taxon>Eukaryota</taxon>
        <taxon>Viridiplantae</taxon>
        <taxon>Streptophyta</taxon>
        <taxon>Embryophyta</taxon>
        <taxon>Tracheophyta</taxon>
        <taxon>Spermatophyta</taxon>
        <taxon>Magnoliopsida</taxon>
        <taxon>Liliopsida</taxon>
        <taxon>Poales</taxon>
        <taxon>Poaceae</taxon>
        <taxon>BOP clade</taxon>
        <taxon>Oryzoideae</taxon>
        <taxon>Oryzeae</taxon>
        <taxon>Oryzinae</taxon>
        <taxon>Oryza</taxon>
        <taxon>Oryza meyeriana</taxon>
    </lineage>
</organism>
<proteinExistence type="predicted"/>
<sequence length="72" mass="8088">MEEAELPRSNRSNMAGRMPSMVISGALPRLLSFVSPYTVALDTRRRVGGKPAFFMCGAGGWERRSWIWKTRG</sequence>
<dbReference type="AlphaFoldDB" id="A0A6G1C8P1"/>
<evidence type="ECO:0000313" key="1">
    <source>
        <dbReference type="EMBL" id="KAF0896154.1"/>
    </source>
</evidence>
<comment type="caution">
    <text evidence="1">The sequence shown here is derived from an EMBL/GenBank/DDBJ whole genome shotgun (WGS) entry which is preliminary data.</text>
</comment>
<reference evidence="1 2" key="1">
    <citation type="submission" date="2019-11" db="EMBL/GenBank/DDBJ databases">
        <title>Whole genome sequence of Oryza granulata.</title>
        <authorList>
            <person name="Li W."/>
        </authorList>
    </citation>
    <scope>NUCLEOTIDE SEQUENCE [LARGE SCALE GENOMIC DNA]</scope>
    <source>
        <strain evidence="2">cv. Menghai</strain>
        <tissue evidence="1">Leaf</tissue>
    </source>
</reference>
<name>A0A6G1C8P1_9ORYZ</name>